<proteinExistence type="predicted"/>
<evidence type="ECO:0000313" key="1">
    <source>
        <dbReference type="WBParaSite" id="MCU_014853-RA"/>
    </source>
</evidence>
<sequence>MSLIDEAQFDSYSSPLGTNRRHCQGSKFEFHRGLVVTLSADKRNSQTLQGMLHRGRYRLDTMYSHEGQRDDVS</sequence>
<organism evidence="1">
    <name type="scientific">Mesocestoides corti</name>
    <name type="common">Flatworm</name>
    <dbReference type="NCBI Taxonomy" id="53468"/>
    <lineage>
        <taxon>Eukaryota</taxon>
        <taxon>Metazoa</taxon>
        <taxon>Spiralia</taxon>
        <taxon>Lophotrochozoa</taxon>
        <taxon>Platyhelminthes</taxon>
        <taxon>Cestoda</taxon>
        <taxon>Eucestoda</taxon>
        <taxon>Cyclophyllidea</taxon>
        <taxon>Mesocestoididae</taxon>
        <taxon>Mesocestoides</taxon>
    </lineage>
</organism>
<dbReference type="AlphaFoldDB" id="A0A5K3G894"/>
<accession>A0A5K3G894</accession>
<dbReference type="WBParaSite" id="MCU_014853-RA">
    <property type="protein sequence ID" value="MCU_014853-RA"/>
    <property type="gene ID" value="MCU_014853"/>
</dbReference>
<name>A0A5K3G894_MESCO</name>
<protein>
    <submittedName>
        <fullName evidence="1">Transposase</fullName>
    </submittedName>
</protein>
<reference evidence="1" key="1">
    <citation type="submission" date="2019-11" db="UniProtKB">
        <authorList>
            <consortium name="WormBaseParasite"/>
        </authorList>
    </citation>
    <scope>IDENTIFICATION</scope>
</reference>